<feature type="region of interest" description="Disordered" evidence="21">
    <location>
        <begin position="1"/>
        <end position="42"/>
    </location>
</feature>
<proteinExistence type="inferred from homology"/>
<evidence type="ECO:0000256" key="6">
    <source>
        <dbReference type="ARBA" id="ARBA00012232"/>
    </source>
</evidence>
<evidence type="ECO:0000259" key="23">
    <source>
        <dbReference type="Pfam" id="PF02896"/>
    </source>
</evidence>
<dbReference type="Gene3D" id="3.20.20.60">
    <property type="entry name" value="Phosphoenolpyruvate-binding domains"/>
    <property type="match status" value="1"/>
</dbReference>
<dbReference type="PANTHER" id="PTHR46244:SF3">
    <property type="entry name" value="PHOSPHOENOLPYRUVATE-PROTEIN PHOSPHOTRANSFERASE"/>
    <property type="match status" value="1"/>
</dbReference>
<evidence type="ECO:0000256" key="21">
    <source>
        <dbReference type="SAM" id="MobiDB-lite"/>
    </source>
</evidence>
<evidence type="ECO:0000256" key="2">
    <source>
        <dbReference type="ARBA" id="ARBA00001946"/>
    </source>
</evidence>
<evidence type="ECO:0000313" key="26">
    <source>
        <dbReference type="Proteomes" id="UP001139311"/>
    </source>
</evidence>
<dbReference type="InterPro" id="IPR008731">
    <property type="entry name" value="PTS_EIN"/>
</dbReference>
<evidence type="ECO:0000256" key="15">
    <source>
        <dbReference type="ARBA" id="ARBA00022842"/>
    </source>
</evidence>
<dbReference type="GO" id="GO:0016301">
    <property type="term" value="F:kinase activity"/>
    <property type="evidence" value="ECO:0007669"/>
    <property type="project" value="UniProtKB-KW"/>
</dbReference>
<evidence type="ECO:0000256" key="5">
    <source>
        <dbReference type="ARBA" id="ARBA00007837"/>
    </source>
</evidence>
<comment type="cofactor">
    <cofactor evidence="2 17 20">
        <name>Mg(2+)</name>
        <dbReference type="ChEBI" id="CHEBI:18420"/>
    </cofactor>
</comment>
<dbReference type="Pfam" id="PF00391">
    <property type="entry name" value="PEP-utilizers"/>
    <property type="match status" value="1"/>
</dbReference>
<evidence type="ECO:0000256" key="16">
    <source>
        <dbReference type="ARBA" id="ARBA00033235"/>
    </source>
</evidence>
<comment type="catalytic activity">
    <reaction evidence="1 17">
        <text>L-histidyl-[protein] + phosphoenolpyruvate = N(pros)-phospho-L-histidyl-[protein] + pyruvate</text>
        <dbReference type="Rhea" id="RHEA:23880"/>
        <dbReference type="Rhea" id="RHEA-COMP:9745"/>
        <dbReference type="Rhea" id="RHEA-COMP:9746"/>
        <dbReference type="ChEBI" id="CHEBI:15361"/>
        <dbReference type="ChEBI" id="CHEBI:29979"/>
        <dbReference type="ChEBI" id="CHEBI:58702"/>
        <dbReference type="ChEBI" id="CHEBI:64837"/>
        <dbReference type="EC" id="2.7.3.9"/>
    </reaction>
</comment>
<keyword evidence="10 17" id="KW-0762">Sugar transport</keyword>
<dbReference type="PIRSF" id="PIRSF000732">
    <property type="entry name" value="PTS_enzyme_I"/>
    <property type="match status" value="1"/>
</dbReference>
<feature type="active site" description="Tele-phosphohistidine intermediate" evidence="18">
    <location>
        <position position="238"/>
    </location>
</feature>
<keyword evidence="8 17" id="KW-0813">Transport</keyword>
<keyword evidence="11 17" id="KW-0808">Transferase</keyword>
<dbReference type="Gene3D" id="3.50.30.10">
    <property type="entry name" value="Phosphohistidine domain"/>
    <property type="match status" value="1"/>
</dbReference>
<keyword evidence="15 17" id="KW-0460">Magnesium</keyword>
<reference evidence="25" key="1">
    <citation type="submission" date="2021-10" db="EMBL/GenBank/DDBJ databases">
        <title>Roseicella aerolatum sp. nov., isolated from aerosols of e-waste dismantling site.</title>
        <authorList>
            <person name="Qin T."/>
        </authorList>
    </citation>
    <scope>NUCLEOTIDE SEQUENCE</scope>
    <source>
        <strain evidence="25">GB24</strain>
    </source>
</reference>
<evidence type="ECO:0000256" key="1">
    <source>
        <dbReference type="ARBA" id="ARBA00000683"/>
    </source>
</evidence>
<feature type="domain" description="Phosphotransferase system enzyme I N-terminal" evidence="24">
    <location>
        <begin position="46"/>
        <end position="166"/>
    </location>
</feature>
<feature type="active site" description="Proton donor" evidence="18">
    <location>
        <position position="557"/>
    </location>
</feature>
<dbReference type="InterPro" id="IPR015813">
    <property type="entry name" value="Pyrv/PenolPyrv_kinase-like_dom"/>
</dbReference>
<dbReference type="EMBL" id="JAJAQI010000001">
    <property type="protein sequence ID" value="MCB4820326.1"/>
    <property type="molecule type" value="Genomic_DNA"/>
</dbReference>
<comment type="function">
    <text evidence="3 17">General (non sugar-specific) component of the phosphoenolpyruvate-dependent sugar phosphotransferase system (sugar PTS). This major carbohydrate active-transport system catalyzes the phosphorylation of incoming sugar substrates concomitantly with their translocation across the cell membrane. Enzyme I transfers the phosphoryl group from phosphoenolpyruvate (PEP) to the phosphoryl carrier protein (HPr).</text>
</comment>
<dbReference type="InterPro" id="IPR000121">
    <property type="entry name" value="PEP_util_C"/>
</dbReference>
<comment type="caution">
    <text evidence="25">The sequence shown here is derived from an EMBL/GenBank/DDBJ whole genome shotgun (WGS) entry which is preliminary data.</text>
</comment>
<feature type="domain" description="PEP-utilising enzyme mobile" evidence="22">
    <location>
        <begin position="202"/>
        <end position="274"/>
    </location>
</feature>
<dbReference type="EC" id="2.7.3.9" evidence="6 17"/>
<evidence type="ECO:0000256" key="18">
    <source>
        <dbReference type="PIRSR" id="PIRSR000732-1"/>
    </source>
</evidence>
<dbReference type="AlphaFoldDB" id="A0A9X1I8Q8"/>
<evidence type="ECO:0000313" key="25">
    <source>
        <dbReference type="EMBL" id="MCB4820326.1"/>
    </source>
</evidence>
<dbReference type="InterPro" id="IPR036618">
    <property type="entry name" value="PtsI_HPr-bd_sf"/>
</dbReference>
<feature type="compositionally biased region" description="Basic and acidic residues" evidence="21">
    <location>
        <begin position="16"/>
        <end position="33"/>
    </location>
</feature>
<name>A0A9X1I8Q8_9PROT</name>
<comment type="subcellular location">
    <subcellularLocation>
        <location evidence="4 17">Cytoplasm</location>
    </subcellularLocation>
</comment>
<evidence type="ECO:0000256" key="19">
    <source>
        <dbReference type="PIRSR" id="PIRSR000732-2"/>
    </source>
</evidence>
<keyword evidence="9 17" id="KW-0963">Cytoplasm</keyword>
<dbReference type="PANTHER" id="PTHR46244">
    <property type="entry name" value="PHOSPHOENOLPYRUVATE-PROTEIN PHOSPHOTRANSFERASE"/>
    <property type="match status" value="1"/>
</dbReference>
<feature type="binding site" evidence="20">
    <location>
        <position position="486"/>
    </location>
    <ligand>
        <name>Mg(2+)</name>
        <dbReference type="ChEBI" id="CHEBI:18420"/>
    </ligand>
</feature>
<evidence type="ECO:0000256" key="3">
    <source>
        <dbReference type="ARBA" id="ARBA00002728"/>
    </source>
</evidence>
<dbReference type="Gene3D" id="1.10.274.10">
    <property type="entry name" value="PtsI, HPr-binding domain"/>
    <property type="match status" value="1"/>
</dbReference>
<evidence type="ECO:0000256" key="7">
    <source>
        <dbReference type="ARBA" id="ARBA00016544"/>
    </source>
</evidence>
<dbReference type="GO" id="GO:0009401">
    <property type="term" value="P:phosphoenolpyruvate-dependent sugar phosphotransferase system"/>
    <property type="evidence" value="ECO:0007669"/>
    <property type="project" value="UniProtKB-KW"/>
</dbReference>
<evidence type="ECO:0000256" key="12">
    <source>
        <dbReference type="ARBA" id="ARBA00022683"/>
    </source>
</evidence>
<feature type="binding site" evidence="19">
    <location>
        <position position="381"/>
    </location>
    <ligand>
        <name>phosphoenolpyruvate</name>
        <dbReference type="ChEBI" id="CHEBI:58702"/>
    </ligand>
</feature>
<evidence type="ECO:0000259" key="24">
    <source>
        <dbReference type="Pfam" id="PF05524"/>
    </source>
</evidence>
<dbReference type="GO" id="GO:0046872">
    <property type="term" value="F:metal ion binding"/>
    <property type="evidence" value="ECO:0007669"/>
    <property type="project" value="UniProtKB-KW"/>
</dbReference>
<evidence type="ECO:0000256" key="8">
    <source>
        <dbReference type="ARBA" id="ARBA00022448"/>
    </source>
</evidence>
<keyword evidence="12 17" id="KW-0598">Phosphotransferase system</keyword>
<evidence type="ECO:0000256" key="4">
    <source>
        <dbReference type="ARBA" id="ARBA00004496"/>
    </source>
</evidence>
<evidence type="ECO:0000259" key="22">
    <source>
        <dbReference type="Pfam" id="PF00391"/>
    </source>
</evidence>
<evidence type="ECO:0000256" key="14">
    <source>
        <dbReference type="ARBA" id="ARBA00022777"/>
    </source>
</evidence>
<feature type="binding site" evidence="20">
    <location>
        <position position="510"/>
    </location>
    <ligand>
        <name>Mg(2+)</name>
        <dbReference type="ChEBI" id="CHEBI:18420"/>
    </ligand>
</feature>
<dbReference type="RefSeq" id="WP_226603427.1">
    <property type="nucleotide sequence ID" value="NZ_JAJAQI010000001.1"/>
</dbReference>
<keyword evidence="26" id="KW-1185">Reference proteome</keyword>
<dbReference type="SUPFAM" id="SSF52009">
    <property type="entry name" value="Phosphohistidine domain"/>
    <property type="match status" value="1"/>
</dbReference>
<feature type="domain" description="PEP-utilising enzyme C-terminal" evidence="23">
    <location>
        <begin position="300"/>
        <end position="595"/>
    </location>
</feature>
<dbReference type="InterPro" id="IPR050499">
    <property type="entry name" value="PEP-utilizing_PTS_enzyme"/>
</dbReference>
<dbReference type="InterPro" id="IPR024692">
    <property type="entry name" value="PTS_EI"/>
</dbReference>
<dbReference type="InterPro" id="IPR006318">
    <property type="entry name" value="PTS_EI-like"/>
</dbReference>
<dbReference type="InterPro" id="IPR008279">
    <property type="entry name" value="PEP-util_enz_mobile_dom"/>
</dbReference>
<evidence type="ECO:0000256" key="20">
    <source>
        <dbReference type="PIRSR" id="PIRSR000732-3"/>
    </source>
</evidence>
<dbReference type="InterPro" id="IPR040442">
    <property type="entry name" value="Pyrv_kinase-like_dom_sf"/>
</dbReference>
<feature type="binding site" evidence="19">
    <location>
        <position position="520"/>
    </location>
    <ligand>
        <name>phosphoenolpyruvate</name>
        <dbReference type="ChEBI" id="CHEBI:58702"/>
    </ligand>
</feature>
<dbReference type="Pfam" id="PF02896">
    <property type="entry name" value="PEP-utilizers_C"/>
    <property type="match status" value="1"/>
</dbReference>
<evidence type="ECO:0000256" key="11">
    <source>
        <dbReference type="ARBA" id="ARBA00022679"/>
    </source>
</evidence>
<evidence type="ECO:0000256" key="17">
    <source>
        <dbReference type="PIRNR" id="PIRNR000732"/>
    </source>
</evidence>
<evidence type="ECO:0000256" key="9">
    <source>
        <dbReference type="ARBA" id="ARBA00022490"/>
    </source>
</evidence>
<accession>A0A9X1I8Q8</accession>
<feature type="binding site" evidence="19">
    <location>
        <position position="345"/>
    </location>
    <ligand>
        <name>phosphoenolpyruvate</name>
        <dbReference type="ChEBI" id="CHEBI:58702"/>
    </ligand>
</feature>
<dbReference type="SUPFAM" id="SSF51621">
    <property type="entry name" value="Phosphoenolpyruvate/pyruvate domain"/>
    <property type="match status" value="1"/>
</dbReference>
<protein>
    <recommendedName>
        <fullName evidence="7 17">Phosphoenolpyruvate-protein phosphotransferase</fullName>
        <ecNumber evidence="6 17">2.7.3.9</ecNumber>
    </recommendedName>
    <alternativeName>
        <fullName evidence="16 17">Phosphotransferase system, enzyme I</fullName>
    </alternativeName>
</protein>
<organism evidence="25 26">
    <name type="scientific">Roseicella aerolata</name>
    <dbReference type="NCBI Taxonomy" id="2883479"/>
    <lineage>
        <taxon>Bacteria</taxon>
        <taxon>Pseudomonadati</taxon>
        <taxon>Pseudomonadota</taxon>
        <taxon>Alphaproteobacteria</taxon>
        <taxon>Acetobacterales</taxon>
        <taxon>Roseomonadaceae</taxon>
        <taxon>Roseicella</taxon>
    </lineage>
</organism>
<sequence length="630" mass="67624">MKNEKAEAPAGLIARGAERGADRVGERGSEAPRRATARRTREHAVRGIPISPGIAIGPVYDTNEIPAEAPRRAILPGQVEAERQRLADAVALSRKQLGKLKARLGILPEEAQEELAPLLDAYILMLGNSRLLRGARRRIEAELLAAETAVGDEAEAIAAQILAAKDDDRAGLRRRADEVREIAKRLTRNLTATPFRSLKEVPEGAILVAEELTPADAALLDPARIAGVATEEGGADGHTAIMLRALGIPSVLGCVGLTETAQRGDQAVLDGSAGTIVLRPGEAALEKGRESLTAFARERAKLAKLRRLPAVTTDGEPVELQANLEIPAELPLIAQAGAQGIGLLRTEFLFMNREDLPDEEAQTQAYAEVLEAMGSDPVTIRVLDWGGEKDMEALSQGIAPTHAGPNPALGLRGLRLLLKRPELLEAQFAAILRVADRGNVRILLPLVTNPSEVKEARDIYEKVAKRLKRKGVHVPEKLPELGVMIETPGAALAADAIALEADFFAIGTNDLAMYTLAVDRAEAEVSHLYDPLHPAVLRLMQFATEAALRLRMPVSVCGEMAGNPRLVPLLLGLGIRSLSMNASAIPRVKQAVRALDIGDCARFARRVMEQSDPQRIHELVMEFGAGAEKG</sequence>
<dbReference type="GO" id="GO:0005737">
    <property type="term" value="C:cytoplasm"/>
    <property type="evidence" value="ECO:0007669"/>
    <property type="project" value="UniProtKB-SubCell"/>
</dbReference>
<dbReference type="PRINTS" id="PR01736">
    <property type="entry name" value="PHPHTRNFRASE"/>
</dbReference>
<feature type="binding site" evidence="19">
    <location>
        <begin position="509"/>
        <end position="510"/>
    </location>
    <ligand>
        <name>phosphoenolpyruvate</name>
        <dbReference type="ChEBI" id="CHEBI:58702"/>
    </ligand>
</feature>
<dbReference type="SUPFAM" id="SSF47831">
    <property type="entry name" value="Enzyme I of the PEP:sugar phosphotransferase system HPr-binding (sub)domain"/>
    <property type="match status" value="1"/>
</dbReference>
<dbReference type="GO" id="GO:0008965">
    <property type="term" value="F:phosphoenolpyruvate-protein phosphotransferase activity"/>
    <property type="evidence" value="ECO:0007669"/>
    <property type="project" value="UniProtKB-EC"/>
</dbReference>
<gene>
    <name evidence="25" type="primary">ptsP</name>
    <name evidence="25" type="ORF">LHA35_01095</name>
</gene>
<keyword evidence="13 17" id="KW-0479">Metal-binding</keyword>
<dbReference type="Pfam" id="PF05524">
    <property type="entry name" value="PEP-utilisers_N"/>
    <property type="match status" value="1"/>
</dbReference>
<dbReference type="Proteomes" id="UP001139311">
    <property type="component" value="Unassembled WGS sequence"/>
</dbReference>
<evidence type="ECO:0000256" key="13">
    <source>
        <dbReference type="ARBA" id="ARBA00022723"/>
    </source>
</evidence>
<evidence type="ECO:0000256" key="10">
    <source>
        <dbReference type="ARBA" id="ARBA00022597"/>
    </source>
</evidence>
<dbReference type="InterPro" id="IPR036637">
    <property type="entry name" value="Phosphohistidine_dom_sf"/>
</dbReference>
<dbReference type="NCBIfam" id="TIGR01417">
    <property type="entry name" value="PTS_I_fam"/>
    <property type="match status" value="1"/>
</dbReference>
<keyword evidence="14 17" id="KW-0418">Kinase</keyword>
<comment type="similarity">
    <text evidence="5 17">Belongs to the PEP-utilizing enzyme family.</text>
</comment>